<reference evidence="2 3" key="1">
    <citation type="submission" date="2020-02" db="EMBL/GenBank/DDBJ databases">
        <authorList>
            <person name="Zheng R.K."/>
            <person name="Sun C.M."/>
        </authorList>
    </citation>
    <scope>NUCLEOTIDE SEQUENCE [LARGE SCALE GENOMIC DNA]</scope>
    <source>
        <strain evidence="3">zrk13</strain>
    </source>
</reference>
<proteinExistence type="predicted"/>
<dbReference type="Proteomes" id="UP000514720">
    <property type="component" value="Chromosome"/>
</dbReference>
<dbReference type="KEGG" id="xcl:G4Z02_02285"/>
<evidence type="ECO:0000313" key="3">
    <source>
        <dbReference type="Proteomes" id="UP000514720"/>
    </source>
</evidence>
<sequence>MKSRKLGIALLAMLAIVVTTGTFAYWAGAVVAPTGGDTTTGTVTVGTGADVTTSFVLNNTVASGGQLVPSGQSGNSQGTPVEFVDLSYTVQWTEDGDQLLGTSTTANITATPSVAMVEDDGLTAITNQTILDLVVITPNVSNPSTITLDAAASTFAWTVTLTEPANSADYAVVQGATITITFTYSLDTIATTDN</sequence>
<name>A0A7L7KRP8_9MOLU</name>
<feature type="chain" id="PRO_5036454872" evidence="1">
    <location>
        <begin position="25"/>
        <end position="194"/>
    </location>
</feature>
<protein>
    <submittedName>
        <fullName evidence="2">Uncharacterized protein</fullName>
    </submittedName>
</protein>
<gene>
    <name evidence="2" type="ORF">G4Z02_02285</name>
</gene>
<organism evidence="2 3">
    <name type="scientific">Candidatus Xianfuyuplasma coldseepsis</name>
    <dbReference type="NCBI Taxonomy" id="2782163"/>
    <lineage>
        <taxon>Bacteria</taxon>
        <taxon>Bacillati</taxon>
        <taxon>Mycoplasmatota</taxon>
        <taxon>Mollicutes</taxon>
        <taxon>Candidatus Izemoplasmatales</taxon>
        <taxon>Candidatus Izemoplasmataceae</taxon>
        <taxon>Candidatus Xianfuyuplasma</taxon>
    </lineage>
</organism>
<evidence type="ECO:0000256" key="1">
    <source>
        <dbReference type="SAM" id="SignalP"/>
    </source>
</evidence>
<dbReference type="AlphaFoldDB" id="A0A7L7KRP8"/>
<keyword evidence="1" id="KW-0732">Signal</keyword>
<keyword evidence="3" id="KW-1185">Reference proteome</keyword>
<feature type="signal peptide" evidence="1">
    <location>
        <begin position="1"/>
        <end position="24"/>
    </location>
</feature>
<accession>A0A7L7KRP8</accession>
<evidence type="ECO:0000313" key="2">
    <source>
        <dbReference type="EMBL" id="QMS84624.1"/>
    </source>
</evidence>
<dbReference type="EMBL" id="CP048914">
    <property type="protein sequence ID" value="QMS84624.1"/>
    <property type="molecule type" value="Genomic_DNA"/>
</dbReference>
<dbReference type="RefSeq" id="WP_258878243.1">
    <property type="nucleotide sequence ID" value="NZ_CP048914.1"/>
</dbReference>